<evidence type="ECO:0000256" key="1">
    <source>
        <dbReference type="ARBA" id="ARBA00022679"/>
    </source>
</evidence>
<evidence type="ECO:0000313" key="3">
    <source>
        <dbReference type="EMBL" id="PXV87243.1"/>
    </source>
</evidence>
<organism evidence="3 4">
    <name type="scientific">Lachnotalea glycerini</name>
    <dbReference type="NCBI Taxonomy" id="1763509"/>
    <lineage>
        <taxon>Bacteria</taxon>
        <taxon>Bacillati</taxon>
        <taxon>Bacillota</taxon>
        <taxon>Clostridia</taxon>
        <taxon>Lachnospirales</taxon>
        <taxon>Lachnospiraceae</taxon>
        <taxon>Lachnotalea</taxon>
    </lineage>
</organism>
<proteinExistence type="predicted"/>
<comment type="caution">
    <text evidence="3">The sequence shown here is derived from an EMBL/GenBank/DDBJ whole genome shotgun (WGS) entry which is preliminary data.</text>
</comment>
<dbReference type="SUPFAM" id="SSF51161">
    <property type="entry name" value="Trimeric LpxA-like enzymes"/>
    <property type="match status" value="1"/>
</dbReference>
<dbReference type="PANTHER" id="PTHR43300:SF12">
    <property type="entry name" value="CHLORAMPHENICOL ACETYLTRANSFERASE"/>
    <property type="match status" value="1"/>
</dbReference>
<dbReference type="InterPro" id="IPR011004">
    <property type="entry name" value="Trimer_LpxA-like_sf"/>
</dbReference>
<dbReference type="CDD" id="cd04647">
    <property type="entry name" value="LbH_MAT_like"/>
    <property type="match status" value="1"/>
</dbReference>
<dbReference type="EMBL" id="QICS01000010">
    <property type="protein sequence ID" value="PXV87243.1"/>
    <property type="molecule type" value="Genomic_DNA"/>
</dbReference>
<dbReference type="Gene3D" id="2.160.10.10">
    <property type="entry name" value="Hexapeptide repeat proteins"/>
    <property type="match status" value="1"/>
</dbReference>
<sequence length="190" mass="21280">MESFYTIEELNSLGLKNFGKNVKISRKASLYECYNIELGNNVRIDDFCILSGKIIIGNYIHIAAYTGLFGGDEDAGIEIKDFANISSRVTIYAISDDYSGESMTSPLIPEQYKKLEKKKVIIEKNTIIGTGTSILPGVTISEGCAIGAMSLVNETTDMWKIYVGIPVRFLKNRKQDLLKTEIEFIKNRKE</sequence>
<dbReference type="InterPro" id="IPR050179">
    <property type="entry name" value="Trans_hexapeptide_repeat"/>
</dbReference>
<evidence type="ECO:0000313" key="4">
    <source>
        <dbReference type="Proteomes" id="UP000247523"/>
    </source>
</evidence>
<keyword evidence="1 3" id="KW-0808">Transferase</keyword>
<dbReference type="Proteomes" id="UP000247523">
    <property type="component" value="Unassembled WGS sequence"/>
</dbReference>
<dbReference type="AlphaFoldDB" id="A0A318ENP4"/>
<keyword evidence="2" id="KW-0012">Acyltransferase</keyword>
<dbReference type="GO" id="GO:0016746">
    <property type="term" value="F:acyltransferase activity"/>
    <property type="evidence" value="ECO:0007669"/>
    <property type="project" value="UniProtKB-KW"/>
</dbReference>
<accession>A0A318ENP4</accession>
<dbReference type="PANTHER" id="PTHR43300">
    <property type="entry name" value="ACETYLTRANSFERASE"/>
    <property type="match status" value="1"/>
</dbReference>
<gene>
    <name evidence="3" type="ORF">C8E03_1104</name>
</gene>
<dbReference type="RefSeq" id="WP_110291561.1">
    <property type="nucleotide sequence ID" value="NZ_QICS01000010.1"/>
</dbReference>
<evidence type="ECO:0000256" key="2">
    <source>
        <dbReference type="ARBA" id="ARBA00023315"/>
    </source>
</evidence>
<name>A0A318ENP4_9FIRM</name>
<protein>
    <submittedName>
        <fullName evidence="3">Galactoside O-acetyltransferase</fullName>
    </submittedName>
</protein>
<reference evidence="3 4" key="1">
    <citation type="submission" date="2018-05" db="EMBL/GenBank/DDBJ databases">
        <title>Genomic Encyclopedia of Type Strains, Phase IV (KMG-IV): sequencing the most valuable type-strain genomes for metagenomic binning, comparative biology and taxonomic classification.</title>
        <authorList>
            <person name="Goeker M."/>
        </authorList>
    </citation>
    <scope>NUCLEOTIDE SEQUENCE [LARGE SCALE GENOMIC DNA]</scope>
    <source>
        <strain evidence="3 4">DSM 28816</strain>
    </source>
</reference>